<proteinExistence type="predicted"/>
<organism evidence="2 3">
    <name type="scientific">Tectimicrobiota bacterium</name>
    <dbReference type="NCBI Taxonomy" id="2528274"/>
    <lineage>
        <taxon>Bacteria</taxon>
        <taxon>Pseudomonadati</taxon>
        <taxon>Nitrospinota/Tectimicrobiota group</taxon>
        <taxon>Candidatus Tectimicrobiota</taxon>
    </lineage>
</organism>
<reference evidence="2" key="1">
    <citation type="submission" date="2020-07" db="EMBL/GenBank/DDBJ databases">
        <title>Huge and variable diversity of episymbiotic CPR bacteria and DPANN archaea in groundwater ecosystems.</title>
        <authorList>
            <person name="He C.Y."/>
            <person name="Keren R."/>
            <person name="Whittaker M."/>
            <person name="Farag I.F."/>
            <person name="Doudna J."/>
            <person name="Cate J.H.D."/>
            <person name="Banfield J.F."/>
        </authorList>
    </citation>
    <scope>NUCLEOTIDE SEQUENCE</scope>
    <source>
        <strain evidence="2">NC_groundwater_717_Ag_S-0.2um_59_8</strain>
    </source>
</reference>
<dbReference type="PROSITE" id="PS51257">
    <property type="entry name" value="PROKAR_LIPOPROTEIN"/>
    <property type="match status" value="1"/>
</dbReference>
<evidence type="ECO:0000313" key="3">
    <source>
        <dbReference type="Proteomes" id="UP000741360"/>
    </source>
</evidence>
<accession>A0A932GRQ0</accession>
<keyword evidence="1" id="KW-0732">Signal</keyword>
<evidence type="ECO:0008006" key="4">
    <source>
        <dbReference type="Google" id="ProtNLM"/>
    </source>
</evidence>
<feature type="chain" id="PRO_5037372388" description="Lipoprotein SmpA/OmlA domain-containing protein" evidence="1">
    <location>
        <begin position="19"/>
        <end position="110"/>
    </location>
</feature>
<name>A0A932GRQ0_UNCTE</name>
<comment type="caution">
    <text evidence="2">The sequence shown here is derived from an EMBL/GenBank/DDBJ whole genome shotgun (WGS) entry which is preliminary data.</text>
</comment>
<dbReference type="Proteomes" id="UP000741360">
    <property type="component" value="Unassembled WGS sequence"/>
</dbReference>
<dbReference type="EMBL" id="JACPSX010000268">
    <property type="protein sequence ID" value="MBI3016146.1"/>
    <property type="molecule type" value="Genomic_DNA"/>
</dbReference>
<protein>
    <recommendedName>
        <fullName evidence="4">Lipoprotein SmpA/OmlA domain-containing protein</fullName>
    </recommendedName>
</protein>
<feature type="signal peptide" evidence="1">
    <location>
        <begin position="1"/>
        <end position="18"/>
    </location>
</feature>
<gene>
    <name evidence="2" type="ORF">HYY65_14040</name>
</gene>
<evidence type="ECO:0000313" key="2">
    <source>
        <dbReference type="EMBL" id="MBI3016146.1"/>
    </source>
</evidence>
<sequence length="110" mass="12216">MKHCVILTSLLLILAGCAATTGRRFDSSLVDNIQKERTTKQEILKWFGEPLSASVDSSGSEVWRYSYQEIPASTMFLGVLGAEGKQETLIIKYSRDVVKEFSLSKGGFLH</sequence>
<evidence type="ECO:0000256" key="1">
    <source>
        <dbReference type="SAM" id="SignalP"/>
    </source>
</evidence>
<dbReference type="AlphaFoldDB" id="A0A932GRQ0"/>